<feature type="transmembrane region" description="Helical" evidence="5">
    <location>
        <begin position="86"/>
        <end position="104"/>
    </location>
</feature>
<keyword evidence="3 5" id="KW-1133">Transmembrane helix</keyword>
<proteinExistence type="predicted"/>
<feature type="transmembrane region" description="Helical" evidence="5">
    <location>
        <begin position="34"/>
        <end position="52"/>
    </location>
</feature>
<comment type="subcellular location">
    <subcellularLocation>
        <location evidence="1">Membrane</location>
    </subcellularLocation>
</comment>
<protein>
    <submittedName>
        <fullName evidence="7">Sterol desaturase-like</fullName>
    </submittedName>
</protein>
<feature type="transmembrane region" description="Helical" evidence="5">
    <location>
        <begin position="216"/>
        <end position="233"/>
    </location>
</feature>
<feature type="transmembrane region" description="Helical" evidence="5">
    <location>
        <begin position="135"/>
        <end position="156"/>
    </location>
</feature>
<evidence type="ECO:0000313" key="7">
    <source>
        <dbReference type="EMBL" id="ABG53165.1"/>
    </source>
</evidence>
<dbReference type="GO" id="GO:0016491">
    <property type="term" value="F:oxidoreductase activity"/>
    <property type="evidence" value="ECO:0007669"/>
    <property type="project" value="InterPro"/>
</dbReference>
<dbReference type="RefSeq" id="WP_011613495.1">
    <property type="nucleotide sequence ID" value="NC_008312.1"/>
</dbReference>
<dbReference type="KEGG" id="ter:Tery_4158"/>
<evidence type="ECO:0000256" key="1">
    <source>
        <dbReference type="ARBA" id="ARBA00004370"/>
    </source>
</evidence>
<dbReference type="PANTHER" id="PTHR11863">
    <property type="entry name" value="STEROL DESATURASE"/>
    <property type="match status" value="1"/>
</dbReference>
<dbReference type="GO" id="GO:0016020">
    <property type="term" value="C:membrane"/>
    <property type="evidence" value="ECO:0007669"/>
    <property type="project" value="UniProtKB-SubCell"/>
</dbReference>
<organism evidence="7">
    <name type="scientific">Trichodesmium erythraeum (strain IMS101)</name>
    <dbReference type="NCBI Taxonomy" id="203124"/>
    <lineage>
        <taxon>Bacteria</taxon>
        <taxon>Bacillati</taxon>
        <taxon>Cyanobacteriota</taxon>
        <taxon>Cyanophyceae</taxon>
        <taxon>Oscillatoriophycideae</taxon>
        <taxon>Oscillatoriales</taxon>
        <taxon>Microcoleaceae</taxon>
        <taxon>Trichodesmium</taxon>
    </lineage>
</organism>
<sequence length="336" mass="38904">MLNSIQQFIQQLPEVLKSLFMVAFPVFNPHHKLYFVYTIVFIVFILGVYYVRESKSNGFGLRKALAYCFPKSLYTKQSAILDYQCYLINGVLAIIVSLTGFFTLSQITSDFVNQFLCGLFGKTEIQVEMTLALKIVYTTFAVLVIDFGVFLAHYLLHKIPVLWEFHKAHHLAEGLNPITGFRYHPIDIGLKQTMKIFFLGIYMGIFGYFVNQEVKAITIAGLLISSFLFRFIIHLRHSHIWVSFGWHLSHIFQSPAMHHIHHSEKVEYYDKNFGLIFSFWDYMFGTIHVPKVREELTVGLGESDYQNIWQLYYVPFLQAYKLVSKSLGKVASAKAN</sequence>
<evidence type="ECO:0000256" key="5">
    <source>
        <dbReference type="SAM" id="Phobius"/>
    </source>
</evidence>
<accession>Q10X59</accession>
<feature type="transmembrane region" description="Helical" evidence="5">
    <location>
        <begin position="192"/>
        <end position="210"/>
    </location>
</feature>
<dbReference type="HOGENOM" id="CLU_069609_0_0_3"/>
<dbReference type="AlphaFoldDB" id="Q10X59"/>
<dbReference type="OrthoDB" id="9770329at2"/>
<dbReference type="Pfam" id="PF04116">
    <property type="entry name" value="FA_hydroxylase"/>
    <property type="match status" value="1"/>
</dbReference>
<reference evidence="7" key="1">
    <citation type="submission" date="2006-06" db="EMBL/GenBank/DDBJ databases">
        <title>Complete sequence of Trichodesmium erythraeum IMS101.</title>
        <authorList>
            <consortium name="US DOE Joint Genome Institute"/>
            <person name="Copeland A."/>
            <person name="Lucas S."/>
            <person name="Lapidus A."/>
            <person name="Barry K."/>
            <person name="Detter J.C."/>
            <person name="Glavina del Rio T."/>
            <person name="Hammon N."/>
            <person name="Israni S."/>
            <person name="Dalin E."/>
            <person name="Tice H."/>
            <person name="Pitluck S."/>
            <person name="Kiss H."/>
            <person name="Munk A.C."/>
            <person name="Brettin T."/>
            <person name="Bruce D."/>
            <person name="Han C."/>
            <person name="Tapia R."/>
            <person name="Gilna P."/>
            <person name="Schmutz J."/>
            <person name="Larimer F."/>
            <person name="Land M."/>
            <person name="Hauser L."/>
            <person name="Kyrpides N."/>
            <person name="Kim E."/>
            <person name="Richardson P."/>
        </authorList>
    </citation>
    <scope>NUCLEOTIDE SEQUENCE [LARGE SCALE GENOMIC DNA]</scope>
    <source>
        <strain evidence="7">IMS101</strain>
    </source>
</reference>
<keyword evidence="2 5" id="KW-0812">Transmembrane</keyword>
<dbReference type="GO" id="GO:0005506">
    <property type="term" value="F:iron ion binding"/>
    <property type="evidence" value="ECO:0007669"/>
    <property type="project" value="InterPro"/>
</dbReference>
<feature type="domain" description="Fatty acid hydroxylase" evidence="6">
    <location>
        <begin position="139"/>
        <end position="286"/>
    </location>
</feature>
<dbReference type="EMBL" id="CP000393">
    <property type="protein sequence ID" value="ABG53165.1"/>
    <property type="molecule type" value="Genomic_DNA"/>
</dbReference>
<gene>
    <name evidence="7" type="ordered locus">Tery_4158</name>
</gene>
<dbReference type="InterPro" id="IPR050307">
    <property type="entry name" value="Sterol_Desaturase_Related"/>
</dbReference>
<evidence type="ECO:0000259" key="6">
    <source>
        <dbReference type="Pfam" id="PF04116"/>
    </source>
</evidence>
<dbReference type="eggNOG" id="COG3000">
    <property type="taxonomic scope" value="Bacteria"/>
</dbReference>
<evidence type="ECO:0000256" key="3">
    <source>
        <dbReference type="ARBA" id="ARBA00022989"/>
    </source>
</evidence>
<dbReference type="InterPro" id="IPR006694">
    <property type="entry name" value="Fatty_acid_hydroxylase"/>
</dbReference>
<keyword evidence="4 5" id="KW-0472">Membrane</keyword>
<evidence type="ECO:0000256" key="4">
    <source>
        <dbReference type="ARBA" id="ARBA00023136"/>
    </source>
</evidence>
<dbReference type="GO" id="GO:0008610">
    <property type="term" value="P:lipid biosynthetic process"/>
    <property type="evidence" value="ECO:0007669"/>
    <property type="project" value="InterPro"/>
</dbReference>
<name>Q10X59_TRIEI</name>
<evidence type="ECO:0000256" key="2">
    <source>
        <dbReference type="ARBA" id="ARBA00022692"/>
    </source>
</evidence>
<dbReference type="STRING" id="203124.Tery_4158"/>